<organism evidence="3">
    <name type="scientific">Brassica cretica</name>
    <name type="common">Mustard</name>
    <dbReference type="NCBI Taxonomy" id="69181"/>
    <lineage>
        <taxon>Eukaryota</taxon>
        <taxon>Viridiplantae</taxon>
        <taxon>Streptophyta</taxon>
        <taxon>Embryophyta</taxon>
        <taxon>Tracheophyta</taxon>
        <taxon>Spermatophyta</taxon>
        <taxon>Magnoliopsida</taxon>
        <taxon>eudicotyledons</taxon>
        <taxon>Gunneridae</taxon>
        <taxon>Pentapetalae</taxon>
        <taxon>rosids</taxon>
        <taxon>malvids</taxon>
        <taxon>Brassicales</taxon>
        <taxon>Brassicaceae</taxon>
        <taxon>Brassiceae</taxon>
        <taxon>Brassica</taxon>
    </lineage>
</organism>
<protein>
    <submittedName>
        <fullName evidence="3">Uncharacterized protein</fullName>
    </submittedName>
</protein>
<gene>
    <name evidence="2" type="ORF">F2Q68_00031552</name>
    <name evidence="3" type="ORF">F2Q70_00036357</name>
</gene>
<keyword evidence="1" id="KW-0812">Transmembrane</keyword>
<keyword evidence="1" id="KW-0472">Membrane</keyword>
<evidence type="ECO:0000256" key="1">
    <source>
        <dbReference type="SAM" id="Phobius"/>
    </source>
</evidence>
<dbReference type="EMBL" id="QGKW02002005">
    <property type="protein sequence ID" value="KAF2542356.1"/>
    <property type="molecule type" value="Genomic_DNA"/>
</dbReference>
<accession>A0A8S9JYS3</accession>
<evidence type="ECO:0000313" key="2">
    <source>
        <dbReference type="EMBL" id="KAF2542356.1"/>
    </source>
</evidence>
<dbReference type="AlphaFoldDB" id="A0A8S9JYS3"/>
<proteinExistence type="predicted"/>
<sequence>MHLLATTNRLDEQTRYGESYRRVEPQAQRKLRNGGCGCGGGNKKTESSLLTVVPVERLRQLRRSNGCSRVTGRRQADPRDDVVSLIKVVGARLRSGAIVMATDGHNGILSHQEGAVFLSYTKVRPLPLIIIFTFVTTLGWPLFFHSATVLILVSKDINRGGELMSEPYTEA</sequence>
<dbReference type="EMBL" id="QGKY02000246">
    <property type="protein sequence ID" value="KAF2586493.1"/>
    <property type="molecule type" value="Genomic_DNA"/>
</dbReference>
<dbReference type="Proteomes" id="UP000712281">
    <property type="component" value="Unassembled WGS sequence"/>
</dbReference>
<comment type="caution">
    <text evidence="3">The sequence shown here is derived from an EMBL/GenBank/DDBJ whole genome shotgun (WGS) entry which is preliminary data.</text>
</comment>
<name>A0A8S9JYS3_BRACR</name>
<evidence type="ECO:0000313" key="3">
    <source>
        <dbReference type="EMBL" id="KAF2586493.1"/>
    </source>
</evidence>
<reference evidence="3" key="1">
    <citation type="submission" date="2019-12" db="EMBL/GenBank/DDBJ databases">
        <title>Genome sequencing and annotation of Brassica cretica.</title>
        <authorList>
            <person name="Studholme D.J."/>
            <person name="Sarris P.F."/>
        </authorList>
    </citation>
    <scope>NUCLEOTIDE SEQUENCE</scope>
    <source>
        <strain evidence="2">PFS-001/15</strain>
        <strain evidence="3">PFS-102/07</strain>
        <tissue evidence="3">Leaf</tissue>
    </source>
</reference>
<feature type="transmembrane region" description="Helical" evidence="1">
    <location>
        <begin position="128"/>
        <end position="153"/>
    </location>
</feature>
<keyword evidence="1" id="KW-1133">Transmembrane helix</keyword>